<dbReference type="Pfam" id="PF24681">
    <property type="entry name" value="Kelch_KLHDC2_KLHL20_DRC7"/>
    <property type="match status" value="1"/>
</dbReference>
<dbReference type="OrthoDB" id="432528at2759"/>
<dbReference type="Gene3D" id="2.120.10.80">
    <property type="entry name" value="Kelch-type beta propeller"/>
    <property type="match status" value="1"/>
</dbReference>
<evidence type="ECO:0000256" key="1">
    <source>
        <dbReference type="ARBA" id="ARBA00022441"/>
    </source>
</evidence>
<dbReference type="Proteomes" id="UP000746747">
    <property type="component" value="Unassembled WGS sequence"/>
</dbReference>
<keyword evidence="4" id="KW-1185">Reference proteome</keyword>
<protein>
    <submittedName>
        <fullName evidence="3">Uncharacterized protein</fullName>
    </submittedName>
</protein>
<keyword evidence="1" id="KW-0880">Kelch repeat</keyword>
<accession>A0A8J2M7J5</accession>
<organism evidence="3 4">
    <name type="scientific">Cercopithifilaria johnstoni</name>
    <dbReference type="NCBI Taxonomy" id="2874296"/>
    <lineage>
        <taxon>Eukaryota</taxon>
        <taxon>Metazoa</taxon>
        <taxon>Ecdysozoa</taxon>
        <taxon>Nematoda</taxon>
        <taxon>Chromadorea</taxon>
        <taxon>Rhabditida</taxon>
        <taxon>Spirurina</taxon>
        <taxon>Spiruromorpha</taxon>
        <taxon>Filarioidea</taxon>
        <taxon>Onchocercidae</taxon>
        <taxon>Cercopithifilaria</taxon>
    </lineage>
</organism>
<evidence type="ECO:0000313" key="4">
    <source>
        <dbReference type="Proteomes" id="UP000746747"/>
    </source>
</evidence>
<dbReference type="PANTHER" id="PTHR46093">
    <property type="entry name" value="ACYL-COA-BINDING DOMAIN-CONTAINING PROTEIN 5"/>
    <property type="match status" value="1"/>
</dbReference>
<gene>
    <name evidence="3" type="ORF">CJOHNSTONI_LOCUS6446</name>
</gene>
<name>A0A8J2M7J5_9BILA</name>
<comment type="caution">
    <text evidence="3">The sequence shown here is derived from an EMBL/GenBank/DDBJ whole genome shotgun (WGS) entry which is preliminary data.</text>
</comment>
<dbReference type="EMBL" id="CAKAEH010001462">
    <property type="protein sequence ID" value="CAG9536538.1"/>
    <property type="molecule type" value="Genomic_DNA"/>
</dbReference>
<reference evidence="3" key="1">
    <citation type="submission" date="2021-09" db="EMBL/GenBank/DDBJ databases">
        <authorList>
            <consortium name="Pathogen Informatics"/>
        </authorList>
    </citation>
    <scope>NUCLEOTIDE SEQUENCE</scope>
</reference>
<keyword evidence="2" id="KW-0677">Repeat</keyword>
<dbReference type="InterPro" id="IPR015915">
    <property type="entry name" value="Kelch-typ_b-propeller"/>
</dbReference>
<proteinExistence type="predicted"/>
<evidence type="ECO:0000313" key="3">
    <source>
        <dbReference type="EMBL" id="CAG9536538.1"/>
    </source>
</evidence>
<dbReference type="AlphaFoldDB" id="A0A8J2M7J5"/>
<evidence type="ECO:0000256" key="2">
    <source>
        <dbReference type="ARBA" id="ARBA00022737"/>
    </source>
</evidence>
<dbReference type="PANTHER" id="PTHR46093:SF18">
    <property type="entry name" value="FIBRONECTIN TYPE-III DOMAIN-CONTAINING PROTEIN"/>
    <property type="match status" value="1"/>
</dbReference>
<dbReference type="SUPFAM" id="SSF117281">
    <property type="entry name" value="Kelch motif"/>
    <property type="match status" value="1"/>
</dbReference>
<sequence>MLSLRNDVWAYYFKTRKWYDVIVHGEIPPERFQHTACVIDEKMYVYGGIDSARRQLYLDVLNLRKSCWEKLDEGGQKPCGIRAACSWVHDNKMYIFGGYRGEYYITTLHRFDPKTLVWHEMKPFGLSGPIGRERHCAVIVGDCVYVFSGLASVVSLTGNVGFGCLMEMCDLNVLSYNWTLKNLASIAVLRYQLNFMQSVELPVELKIYLNMMIRRNDVL</sequence>